<evidence type="ECO:0000313" key="3">
    <source>
        <dbReference type="Proteomes" id="UP000176527"/>
    </source>
</evidence>
<dbReference type="AlphaFoldDB" id="A0A1F5KCB0"/>
<comment type="caution">
    <text evidence="2">The sequence shown here is derived from an EMBL/GenBank/DDBJ whole genome shotgun (WGS) entry which is preliminary data.</text>
</comment>
<dbReference type="Proteomes" id="UP000176527">
    <property type="component" value="Unassembled WGS sequence"/>
</dbReference>
<accession>A0A1F5KCB0</accession>
<reference evidence="2 3" key="1">
    <citation type="journal article" date="2016" name="Nat. Commun.">
        <title>Thousands of microbial genomes shed light on interconnected biogeochemical processes in an aquifer system.</title>
        <authorList>
            <person name="Anantharaman K."/>
            <person name="Brown C.T."/>
            <person name="Hug L.A."/>
            <person name="Sharon I."/>
            <person name="Castelle C.J."/>
            <person name="Probst A.J."/>
            <person name="Thomas B.C."/>
            <person name="Singh A."/>
            <person name="Wilkins M.J."/>
            <person name="Karaoz U."/>
            <person name="Brodie E.L."/>
            <person name="Williams K.H."/>
            <person name="Hubbard S.S."/>
            <person name="Banfield J.F."/>
        </authorList>
    </citation>
    <scope>NUCLEOTIDE SEQUENCE [LARGE SCALE GENOMIC DNA]</scope>
</reference>
<keyword evidence="1" id="KW-0472">Membrane</keyword>
<evidence type="ECO:0000313" key="2">
    <source>
        <dbReference type="EMBL" id="OGE38450.1"/>
    </source>
</evidence>
<feature type="transmembrane region" description="Helical" evidence="1">
    <location>
        <begin position="354"/>
        <end position="375"/>
    </location>
</feature>
<gene>
    <name evidence="2" type="ORF">A3F00_00490</name>
</gene>
<proteinExistence type="predicted"/>
<sequence>MSKIIQFLIFFFCLSFIFPITDTSIIHGQDQQVKACDNPQVQVEPLERSRVGSAYPFLSDDLKARFTIDVNREENKQASGIREWNMNWRCGITNQDVFTRNVQDSPGTTNIFTELDNNLLSNACVFNPRRNPITVRVKARLNDGSEVNWCDATYEVADADRLCQLNLKAIKGEVSKIILGQTELEVTGKDMTMNKSYILLLDNQPVWTDKKTLTIIPGLTIDLNKLFLNSPQPPKFDSGYPIENKYLTRGQHIVSLHRVSRDEYNINPLNLGSRSVNDLIEPGQLCSVTFTVGDATNPGSIIAVSGGTITTVPKVSACVGLNCTLAGGQECDGNGIATAIGCIHTQPAALVKDVLKFMIGISGGIALLLMALGAFEMITSAGNPESLKAGQDRFTQAIIGLLFVIFSVLLLQLIGVDILEIPGFGR</sequence>
<evidence type="ECO:0000256" key="1">
    <source>
        <dbReference type="SAM" id="Phobius"/>
    </source>
</evidence>
<keyword evidence="1" id="KW-1133">Transmembrane helix</keyword>
<organism evidence="2 3">
    <name type="scientific">Candidatus Daviesbacteria bacterium RIFCSPHIGHO2_12_FULL_37_11</name>
    <dbReference type="NCBI Taxonomy" id="1797777"/>
    <lineage>
        <taxon>Bacteria</taxon>
        <taxon>Candidatus Daviesiibacteriota</taxon>
    </lineage>
</organism>
<name>A0A1F5KCB0_9BACT</name>
<keyword evidence="1" id="KW-0812">Transmembrane</keyword>
<protein>
    <submittedName>
        <fullName evidence="2">Uncharacterized protein</fullName>
    </submittedName>
</protein>
<dbReference type="EMBL" id="MFDE01000020">
    <property type="protein sequence ID" value="OGE38450.1"/>
    <property type="molecule type" value="Genomic_DNA"/>
</dbReference>
<feature type="transmembrane region" description="Helical" evidence="1">
    <location>
        <begin position="396"/>
        <end position="416"/>
    </location>
</feature>